<name>A0ABV7UEA7_9HYPH</name>
<dbReference type="EMBL" id="JBHRYC010000026">
    <property type="protein sequence ID" value="MFC3637020.1"/>
    <property type="molecule type" value="Genomic_DNA"/>
</dbReference>
<accession>A0ABV7UEA7</accession>
<organism evidence="1 2">
    <name type="scientific">Camelimonas fluminis</name>
    <dbReference type="NCBI Taxonomy" id="1576911"/>
    <lineage>
        <taxon>Bacteria</taxon>
        <taxon>Pseudomonadati</taxon>
        <taxon>Pseudomonadota</taxon>
        <taxon>Alphaproteobacteria</taxon>
        <taxon>Hyphomicrobiales</taxon>
        <taxon>Chelatococcaceae</taxon>
        <taxon>Camelimonas</taxon>
    </lineage>
</organism>
<evidence type="ECO:0000313" key="1">
    <source>
        <dbReference type="EMBL" id="MFC3637020.1"/>
    </source>
</evidence>
<dbReference type="Proteomes" id="UP001595704">
    <property type="component" value="Unassembled WGS sequence"/>
</dbReference>
<proteinExistence type="predicted"/>
<evidence type="ECO:0000313" key="2">
    <source>
        <dbReference type="Proteomes" id="UP001595704"/>
    </source>
</evidence>
<keyword evidence="2" id="KW-1185">Reference proteome</keyword>
<sequence>MPSRTFVVPAASPGYRWPALQPPITCPAILGGVPPIPIDRLSSPTGDALLPQVIAVAPRGRAWQTDETSAPVGATVQHKLWAVVTDAVAVAYASLTRAVGAAFPSAADEGGIASWEYDYGLPDPCLGQTPGLEARRQAVRGALVSADDASIQAIVCAAAAIGYDIQIEEWDAFECGWTGFGEAGFGSPDLAFEFLVIAPNLPLTWIAFGEIGFGNEGFGSFPPDGLVCLIQHIKHSHTWAHYSIEGIMA</sequence>
<protein>
    <submittedName>
        <fullName evidence="1">Phage tail protein</fullName>
    </submittedName>
</protein>
<gene>
    <name evidence="1" type="ORF">ACFONL_06435</name>
</gene>
<comment type="caution">
    <text evidence="1">The sequence shown here is derived from an EMBL/GenBank/DDBJ whole genome shotgun (WGS) entry which is preliminary data.</text>
</comment>
<dbReference type="RefSeq" id="WP_191318051.1">
    <property type="nucleotide sequence ID" value="NZ_BNCG01000002.1"/>
</dbReference>
<reference evidence="2" key="1">
    <citation type="journal article" date="2019" name="Int. J. Syst. Evol. Microbiol.">
        <title>The Global Catalogue of Microorganisms (GCM) 10K type strain sequencing project: providing services to taxonomists for standard genome sequencing and annotation.</title>
        <authorList>
            <consortium name="The Broad Institute Genomics Platform"/>
            <consortium name="The Broad Institute Genome Sequencing Center for Infectious Disease"/>
            <person name="Wu L."/>
            <person name="Ma J."/>
        </authorList>
    </citation>
    <scope>NUCLEOTIDE SEQUENCE [LARGE SCALE GENOMIC DNA]</scope>
    <source>
        <strain evidence="2">KCTC 42282</strain>
    </source>
</reference>